<evidence type="ECO:0000313" key="2">
    <source>
        <dbReference type="EMBL" id="RKQ84921.1"/>
    </source>
</evidence>
<gene>
    <name evidence="2" type="ORF">C8N24_6552</name>
</gene>
<dbReference type="SUPFAM" id="SSF46565">
    <property type="entry name" value="Chaperone J-domain"/>
    <property type="match status" value="1"/>
</dbReference>
<reference evidence="2 3" key="1">
    <citation type="submission" date="2018-10" db="EMBL/GenBank/DDBJ databases">
        <title>Genomic Encyclopedia of Archaeal and Bacterial Type Strains, Phase II (KMG-II): from individual species to whole genera.</title>
        <authorList>
            <person name="Goeker M."/>
        </authorList>
    </citation>
    <scope>NUCLEOTIDE SEQUENCE [LARGE SCALE GENOMIC DNA]</scope>
    <source>
        <strain evidence="2 3">DSM 14954</strain>
    </source>
</reference>
<evidence type="ECO:0000313" key="3">
    <source>
        <dbReference type="Proteomes" id="UP000278962"/>
    </source>
</evidence>
<dbReference type="OrthoDB" id="9800872at2"/>
<dbReference type="Proteomes" id="UP000278962">
    <property type="component" value="Unassembled WGS sequence"/>
</dbReference>
<organism evidence="2 3">
    <name type="scientific">Solirubrobacter pauli</name>
    <dbReference type="NCBI Taxonomy" id="166793"/>
    <lineage>
        <taxon>Bacteria</taxon>
        <taxon>Bacillati</taxon>
        <taxon>Actinomycetota</taxon>
        <taxon>Thermoleophilia</taxon>
        <taxon>Solirubrobacterales</taxon>
        <taxon>Solirubrobacteraceae</taxon>
        <taxon>Solirubrobacter</taxon>
    </lineage>
</organism>
<comment type="caution">
    <text evidence="2">The sequence shown here is derived from an EMBL/GenBank/DDBJ whole genome shotgun (WGS) entry which is preliminary data.</text>
</comment>
<dbReference type="EMBL" id="RBIL01000003">
    <property type="protein sequence ID" value="RKQ84921.1"/>
    <property type="molecule type" value="Genomic_DNA"/>
</dbReference>
<feature type="region of interest" description="Disordered" evidence="1">
    <location>
        <begin position="50"/>
        <end position="94"/>
    </location>
</feature>
<accession>A0A660KX90</accession>
<protein>
    <recommendedName>
        <fullName evidence="4">DnaJ-like protein</fullName>
    </recommendedName>
</protein>
<dbReference type="RefSeq" id="WP_121258428.1">
    <property type="nucleotide sequence ID" value="NZ_RBIL01000003.1"/>
</dbReference>
<dbReference type="AlphaFoldDB" id="A0A660KX90"/>
<sequence>MAAPDPRDRLAELEVEHATLLSELEAFHAEYLRRVGVIDVQVQELQARLARAKPRPEGSLRSDPSPRGLRVPRAEGTRTAPMAAVPAPAASPPSEDLKTLFRDAAKRMHPDLQPDAAGRGHAEAFMKQLNQAYAAGDADAIGNLVRQWETSPYALTSPAGAAAPALAAAVEHAEHRLAQTRASQLAQLMEQTFLASMQGRDLLQELRWNAEEELANARLRAAALDS</sequence>
<evidence type="ECO:0008006" key="4">
    <source>
        <dbReference type="Google" id="ProtNLM"/>
    </source>
</evidence>
<name>A0A660KX90_9ACTN</name>
<evidence type="ECO:0000256" key="1">
    <source>
        <dbReference type="SAM" id="MobiDB-lite"/>
    </source>
</evidence>
<proteinExistence type="predicted"/>
<dbReference type="InterPro" id="IPR036869">
    <property type="entry name" value="J_dom_sf"/>
</dbReference>
<keyword evidence="3" id="KW-1185">Reference proteome</keyword>